<dbReference type="OrthoDB" id="8479038at2"/>
<feature type="signal peptide" evidence="2">
    <location>
        <begin position="1"/>
        <end position="20"/>
    </location>
</feature>
<keyword evidence="5" id="KW-1185">Reference proteome</keyword>
<evidence type="ECO:0000313" key="4">
    <source>
        <dbReference type="EMBL" id="GGE37319.1"/>
    </source>
</evidence>
<reference evidence="4" key="2">
    <citation type="submission" date="2020-09" db="EMBL/GenBank/DDBJ databases">
        <authorList>
            <person name="Sun Q."/>
            <person name="Zhou Y."/>
        </authorList>
    </citation>
    <scope>NUCLEOTIDE SEQUENCE</scope>
    <source>
        <strain evidence="4">CGMCC 1.16012</strain>
    </source>
</reference>
<dbReference type="SUPFAM" id="SSF53850">
    <property type="entry name" value="Periplasmic binding protein-like II"/>
    <property type="match status" value="1"/>
</dbReference>
<gene>
    <name evidence="4" type="ORF">GCM10011517_01310</name>
</gene>
<dbReference type="SMART" id="SM00257">
    <property type="entry name" value="LysM"/>
    <property type="match status" value="1"/>
</dbReference>
<organism evidence="4 5">
    <name type="scientific">Actibacterium pelagium</name>
    <dbReference type="NCBI Taxonomy" id="2029103"/>
    <lineage>
        <taxon>Bacteria</taxon>
        <taxon>Pseudomonadati</taxon>
        <taxon>Pseudomonadota</taxon>
        <taxon>Alphaproteobacteria</taxon>
        <taxon>Rhodobacterales</taxon>
        <taxon>Roseobacteraceae</taxon>
        <taxon>Actibacterium</taxon>
    </lineage>
</organism>
<dbReference type="PROSITE" id="PS51782">
    <property type="entry name" value="LYSM"/>
    <property type="match status" value="1"/>
</dbReference>
<feature type="domain" description="LysM" evidence="3">
    <location>
        <begin position="25"/>
        <end position="74"/>
    </location>
</feature>
<evidence type="ECO:0000259" key="3">
    <source>
        <dbReference type="PROSITE" id="PS51782"/>
    </source>
</evidence>
<sequence>MKKLASTCLALSFAPIAVYAQEACSIYEVRPNDGLRKIARAAYGSPNYQLIWDANRSVIGNDPNLIRLGAKLELPCEDGTLPSLKSAQSSEAAKAAAEAAEALAKAEADAKAAADAAARATTQAEQARADAEADAKAAAAEAARARADAEAARSKAEQARVTAEAEAKAAEEAVQAATTEAEIARAKAESEARAAELAQARLEEETAARARAEADMKAAQAETAAALAEAKTAAEAEARMEQMAKAAQAEAAQAKADAARAIAQAERRAAELESAAIAAARSEEIAQKTREDVMDLPPMTLVTGNDFAPYTDESLPGGGLFTQLVETAIARAAPDMEYRLFVINDWGSHVEDLLPANIFDAGFPWTRPNCEVEVTLSETDKFRCENFVFSDPYYEVVNGYYTLNDSSYSNAFKYTQFDGARICRPASYSLAPLTTAGLTEPTITLSRPEMALDCFRELAAGNVDVVSMGSKAAWEAIEKLELTSEIVENPNLAHIDTLNVMIHKSNPEVTNYMRMLNAGLQIMRDSGEWYHIVSTGLKAQAARHSN</sequence>
<dbReference type="InterPro" id="IPR018392">
    <property type="entry name" value="LysM"/>
</dbReference>
<keyword evidence="2" id="KW-0732">Signal</keyword>
<evidence type="ECO:0000256" key="1">
    <source>
        <dbReference type="SAM" id="Coils"/>
    </source>
</evidence>
<dbReference type="EMBL" id="BMKN01000001">
    <property type="protein sequence ID" value="GGE37319.1"/>
    <property type="molecule type" value="Genomic_DNA"/>
</dbReference>
<dbReference type="InterPro" id="IPR036779">
    <property type="entry name" value="LysM_dom_sf"/>
</dbReference>
<protein>
    <recommendedName>
        <fullName evidence="3">LysM domain-containing protein</fullName>
    </recommendedName>
</protein>
<feature type="chain" id="PRO_5037434477" description="LysM domain-containing protein" evidence="2">
    <location>
        <begin position="21"/>
        <end position="546"/>
    </location>
</feature>
<evidence type="ECO:0000313" key="5">
    <source>
        <dbReference type="Proteomes" id="UP000606730"/>
    </source>
</evidence>
<dbReference type="RefSeq" id="WP_095596912.1">
    <property type="nucleotide sequence ID" value="NZ_BMKN01000001.1"/>
</dbReference>
<comment type="caution">
    <text evidence="4">The sequence shown here is derived from an EMBL/GenBank/DDBJ whole genome shotgun (WGS) entry which is preliminary data.</text>
</comment>
<reference evidence="4" key="1">
    <citation type="journal article" date="2014" name="Int. J. Syst. Evol. Microbiol.">
        <title>Complete genome sequence of Corynebacterium casei LMG S-19264T (=DSM 44701T), isolated from a smear-ripened cheese.</title>
        <authorList>
            <consortium name="US DOE Joint Genome Institute (JGI-PGF)"/>
            <person name="Walter F."/>
            <person name="Albersmeier A."/>
            <person name="Kalinowski J."/>
            <person name="Ruckert C."/>
        </authorList>
    </citation>
    <scope>NUCLEOTIDE SEQUENCE</scope>
    <source>
        <strain evidence="4">CGMCC 1.16012</strain>
    </source>
</reference>
<evidence type="ECO:0000256" key="2">
    <source>
        <dbReference type="SAM" id="SignalP"/>
    </source>
</evidence>
<dbReference type="AlphaFoldDB" id="A0A917A9T2"/>
<accession>A0A917A9T2</accession>
<feature type="coiled-coil region" evidence="1">
    <location>
        <begin position="96"/>
        <end position="282"/>
    </location>
</feature>
<dbReference type="Proteomes" id="UP000606730">
    <property type="component" value="Unassembled WGS sequence"/>
</dbReference>
<proteinExistence type="predicted"/>
<keyword evidence="1" id="KW-0175">Coiled coil</keyword>
<dbReference type="Gene3D" id="3.10.350.10">
    <property type="entry name" value="LysM domain"/>
    <property type="match status" value="1"/>
</dbReference>
<dbReference type="Gene3D" id="3.40.190.10">
    <property type="entry name" value="Periplasmic binding protein-like II"/>
    <property type="match status" value="2"/>
</dbReference>
<dbReference type="CDD" id="cd00118">
    <property type="entry name" value="LysM"/>
    <property type="match status" value="1"/>
</dbReference>
<name>A0A917A9T2_9RHOB</name>